<accession>V8C7U3</accession>
<evidence type="ECO:0000313" key="3">
    <source>
        <dbReference type="Proteomes" id="UP000018731"/>
    </source>
</evidence>
<feature type="compositionally biased region" description="Polar residues" evidence="1">
    <location>
        <begin position="183"/>
        <end position="196"/>
    </location>
</feature>
<gene>
    <name evidence="2" type="ORF">HMPREF2086_01625</name>
</gene>
<sequence>MIKHNQYKKVFLIVAIVSHICGFVAIADELKWGKWRWEEMGYVDCEVRFASNTSECGERGKTREIIIEARDIPTAYQLYLRQYGKTHQKSGYALERNLPTKSHNYVVSYEMPLDIRYGYTYSWSDDKSSLSIDFWLGVCKSNENTCTKARLTFIDMSKEHSEIANSSDESGKNDDGSKDKNPKNQNLAQESAQKIPQESAKKSTQESKGTSFSGLDSKIISFTTKQNTKNAKLPQNRIKIIATVW</sequence>
<dbReference type="STRING" id="1357400.HMPREF2086_01625"/>
<feature type="compositionally biased region" description="Basic and acidic residues" evidence="1">
    <location>
        <begin position="169"/>
        <end position="182"/>
    </location>
</feature>
<reference evidence="2 3" key="1">
    <citation type="journal article" date="2014" name="Genome Announc.">
        <title>Draft genome sequences of six enterohepatic helicobacter species isolated from humans and one from rhesus macaques.</title>
        <authorList>
            <person name="Shen Z."/>
            <person name="Sheh A."/>
            <person name="Young S.K."/>
            <person name="Abouelliel A."/>
            <person name="Ward D.V."/>
            <person name="Earl A.M."/>
            <person name="Fox J.G."/>
        </authorList>
    </citation>
    <scope>NUCLEOTIDE SEQUENCE [LARGE SCALE GENOMIC DNA]</scope>
    <source>
        <strain evidence="2 3">MIT 99-5501</strain>
    </source>
</reference>
<dbReference type="PATRIC" id="fig|1357400.3.peg.2182"/>
<keyword evidence="3" id="KW-1185">Reference proteome</keyword>
<name>V8C7U3_9HELI</name>
<evidence type="ECO:0000256" key="1">
    <source>
        <dbReference type="SAM" id="MobiDB-lite"/>
    </source>
</evidence>
<protein>
    <submittedName>
        <fullName evidence="2">Uncharacterized protein</fullName>
    </submittedName>
</protein>
<dbReference type="AlphaFoldDB" id="V8C7U3"/>
<dbReference type="HOGENOM" id="CLU_1132372_0_0_7"/>
<comment type="caution">
    <text evidence="2">The sequence shown here is derived from an EMBL/GenBank/DDBJ whole genome shotgun (WGS) entry which is preliminary data.</text>
</comment>
<feature type="region of interest" description="Disordered" evidence="1">
    <location>
        <begin position="162"/>
        <end position="213"/>
    </location>
</feature>
<dbReference type="RefSeq" id="WP_023928370.1">
    <property type="nucleotide sequence ID" value="NZ_KI669455.1"/>
</dbReference>
<evidence type="ECO:0000313" key="2">
    <source>
        <dbReference type="EMBL" id="ETD22826.1"/>
    </source>
</evidence>
<dbReference type="EMBL" id="AZJI01000007">
    <property type="protein sequence ID" value="ETD22826.1"/>
    <property type="molecule type" value="Genomic_DNA"/>
</dbReference>
<organism evidence="2 3">
    <name type="scientific">Helicobacter macacae MIT 99-5501</name>
    <dbReference type="NCBI Taxonomy" id="1357400"/>
    <lineage>
        <taxon>Bacteria</taxon>
        <taxon>Pseudomonadati</taxon>
        <taxon>Campylobacterota</taxon>
        <taxon>Epsilonproteobacteria</taxon>
        <taxon>Campylobacterales</taxon>
        <taxon>Helicobacteraceae</taxon>
        <taxon>Helicobacter</taxon>
    </lineage>
</organism>
<dbReference type="Proteomes" id="UP000018731">
    <property type="component" value="Unassembled WGS sequence"/>
</dbReference>
<proteinExistence type="predicted"/>